<gene>
    <name evidence="2" type="ORF">DCAR_014402</name>
    <name evidence="3" type="ORF">DCAR_0416527</name>
</gene>
<dbReference type="EMBL" id="CP093346">
    <property type="protein sequence ID" value="WOG97187.1"/>
    <property type="molecule type" value="Genomic_DNA"/>
</dbReference>
<dbReference type="PANTHER" id="PTHR33133:SF51">
    <property type="entry name" value="THH1_TOM1_TOM3 DOMAIN-CONTAINING PROTEIN"/>
    <property type="match status" value="1"/>
</dbReference>
<sequence>METAQEDMKLLGMFGIYQESRRIMAPWRRIFNQIALAFILPLCFIILFQSGLSRFHFSRIPYQSRGERTYKSTDQVVHVRLNLKYVAFPFIFSLLSTSTVVHTIACIYANREVTFKKFINVIPQVCIRKRLIVTSIAIIVLMLIYIAVAVVTVAFCSGIGGFASLALTLILSIGYIIGFVYISTVCQLASVVTILEQSCGIEAMKRSRNLIKGKFRMALSLFFMSNVLVWTIEFVFYNLVVSELVSGMWKRALIATFCLAVLVTVYLYGLVLQTISYFVCKSYHNEIIDKPTLSQHLGEYERLYEYPSVVQLRQICLIALSKAVKSINIALDQLLTMF</sequence>
<accession>A0A165XJM1</accession>
<keyword evidence="1" id="KW-1133">Transmembrane helix</keyword>
<reference evidence="2" key="1">
    <citation type="journal article" date="2016" name="Nat. Genet.">
        <title>A high-quality carrot genome assembly provides new insights into carotenoid accumulation and asterid genome evolution.</title>
        <authorList>
            <person name="Iorizzo M."/>
            <person name="Ellison S."/>
            <person name="Senalik D."/>
            <person name="Zeng P."/>
            <person name="Satapoomin P."/>
            <person name="Huang J."/>
            <person name="Bowman M."/>
            <person name="Iovene M."/>
            <person name="Sanseverino W."/>
            <person name="Cavagnaro P."/>
            <person name="Yildiz M."/>
            <person name="Macko-Podgorni A."/>
            <person name="Moranska E."/>
            <person name="Grzebelus E."/>
            <person name="Grzebelus D."/>
            <person name="Ashrafi H."/>
            <person name="Zheng Z."/>
            <person name="Cheng S."/>
            <person name="Spooner D."/>
            <person name="Van Deynze A."/>
            <person name="Simon P."/>
        </authorList>
    </citation>
    <scope>NUCLEOTIDE SEQUENCE [LARGE SCALE GENOMIC DNA]</scope>
    <source>
        <tissue evidence="2">Leaf</tissue>
    </source>
</reference>
<feature type="transmembrane region" description="Helical" evidence="1">
    <location>
        <begin position="169"/>
        <end position="195"/>
    </location>
</feature>
<dbReference type="EMBL" id="LNRQ01000004">
    <property type="protein sequence ID" value="KZM98236.1"/>
    <property type="molecule type" value="Genomic_DNA"/>
</dbReference>
<dbReference type="AlphaFoldDB" id="A0A165XJM1"/>
<name>A0A165XJM1_DAUCS</name>
<feature type="transmembrane region" description="Helical" evidence="1">
    <location>
        <begin position="30"/>
        <end position="52"/>
    </location>
</feature>
<organism evidence="2">
    <name type="scientific">Daucus carota subsp. sativus</name>
    <name type="common">Carrot</name>
    <dbReference type="NCBI Taxonomy" id="79200"/>
    <lineage>
        <taxon>Eukaryota</taxon>
        <taxon>Viridiplantae</taxon>
        <taxon>Streptophyta</taxon>
        <taxon>Embryophyta</taxon>
        <taxon>Tracheophyta</taxon>
        <taxon>Spermatophyta</taxon>
        <taxon>Magnoliopsida</taxon>
        <taxon>eudicotyledons</taxon>
        <taxon>Gunneridae</taxon>
        <taxon>Pentapetalae</taxon>
        <taxon>asterids</taxon>
        <taxon>campanulids</taxon>
        <taxon>Apiales</taxon>
        <taxon>Apiaceae</taxon>
        <taxon>Apioideae</taxon>
        <taxon>Scandiceae</taxon>
        <taxon>Daucinae</taxon>
        <taxon>Daucus</taxon>
        <taxon>Daucus sect. Daucus</taxon>
    </lineage>
</organism>
<feature type="transmembrane region" description="Helical" evidence="1">
    <location>
        <begin position="86"/>
        <end position="110"/>
    </location>
</feature>
<dbReference type="OrthoDB" id="1908649at2759"/>
<reference evidence="3" key="2">
    <citation type="submission" date="2022-03" db="EMBL/GenBank/DDBJ databases">
        <title>Draft title - Genomic analysis of global carrot germplasm unveils the trajectory of domestication and the origin of high carotenoid orange carrot.</title>
        <authorList>
            <person name="Iorizzo M."/>
            <person name="Ellison S."/>
            <person name="Senalik D."/>
            <person name="Macko-Podgorni A."/>
            <person name="Grzebelus D."/>
            <person name="Bostan H."/>
            <person name="Rolling W."/>
            <person name="Curaba J."/>
            <person name="Simon P."/>
        </authorList>
    </citation>
    <scope>NUCLEOTIDE SEQUENCE</scope>
    <source>
        <tissue evidence="3">Leaf</tissue>
    </source>
</reference>
<feature type="transmembrane region" description="Helical" evidence="1">
    <location>
        <begin position="252"/>
        <end position="280"/>
    </location>
</feature>
<feature type="transmembrane region" description="Helical" evidence="1">
    <location>
        <begin position="131"/>
        <end position="163"/>
    </location>
</feature>
<evidence type="ECO:0000313" key="2">
    <source>
        <dbReference type="EMBL" id="KZM98236.1"/>
    </source>
</evidence>
<proteinExistence type="predicted"/>
<evidence type="ECO:0000256" key="1">
    <source>
        <dbReference type="SAM" id="Phobius"/>
    </source>
</evidence>
<dbReference type="Proteomes" id="UP000077755">
    <property type="component" value="Chromosome 4"/>
</dbReference>
<evidence type="ECO:0000313" key="3">
    <source>
        <dbReference type="EMBL" id="WOG97187.1"/>
    </source>
</evidence>
<dbReference type="PANTHER" id="PTHR33133">
    <property type="entry name" value="OS08G0107100 PROTEIN-RELATED"/>
    <property type="match status" value="1"/>
</dbReference>
<dbReference type="Gramene" id="KZM98236">
    <property type="protein sequence ID" value="KZM98236"/>
    <property type="gene ID" value="DCAR_014402"/>
</dbReference>
<evidence type="ECO:0000313" key="4">
    <source>
        <dbReference type="Proteomes" id="UP000077755"/>
    </source>
</evidence>
<keyword evidence="4" id="KW-1185">Reference proteome</keyword>
<keyword evidence="1" id="KW-0812">Transmembrane</keyword>
<keyword evidence="1" id="KW-0472">Membrane</keyword>
<feature type="transmembrane region" description="Helical" evidence="1">
    <location>
        <begin position="215"/>
        <end position="240"/>
    </location>
</feature>
<dbReference type="OMA" id="MWAITIR"/>
<protein>
    <submittedName>
        <fullName evidence="2">Uncharacterized protein</fullName>
    </submittedName>
</protein>
<dbReference type="KEGG" id="dcr:108217344"/>
<dbReference type="STRING" id="79200.A0A165XJM1"/>